<dbReference type="Proteomes" id="UP001634747">
    <property type="component" value="Unassembled WGS sequence"/>
</dbReference>
<comment type="caution">
    <text evidence="2">The sequence shown here is derived from an EMBL/GenBank/DDBJ whole genome shotgun (WGS) entry which is preliminary data.</text>
</comment>
<accession>A0ABW9KI06</accession>
<organism evidence="2 3">
    <name type="scientific">Terriglobus aquaticus</name>
    <dbReference type="NCBI Taxonomy" id="940139"/>
    <lineage>
        <taxon>Bacteria</taxon>
        <taxon>Pseudomonadati</taxon>
        <taxon>Acidobacteriota</taxon>
        <taxon>Terriglobia</taxon>
        <taxon>Terriglobales</taxon>
        <taxon>Acidobacteriaceae</taxon>
        <taxon>Terriglobus</taxon>
    </lineage>
</organism>
<feature type="signal peptide" evidence="1">
    <location>
        <begin position="1"/>
        <end position="32"/>
    </location>
</feature>
<name>A0ABW9KI06_9BACT</name>
<protein>
    <submittedName>
        <fullName evidence="2">Uncharacterized protein</fullName>
    </submittedName>
</protein>
<gene>
    <name evidence="2" type="ORF">ACK2TP_03015</name>
</gene>
<evidence type="ECO:0000313" key="2">
    <source>
        <dbReference type="EMBL" id="MFN2974722.1"/>
    </source>
</evidence>
<proteinExistence type="predicted"/>
<keyword evidence="3" id="KW-1185">Reference proteome</keyword>
<dbReference type="RefSeq" id="WP_263413722.1">
    <property type="nucleotide sequence ID" value="NZ_BAABBH010000001.1"/>
</dbReference>
<reference evidence="2 3" key="1">
    <citation type="submission" date="2024-12" db="EMBL/GenBank/DDBJ databases">
        <authorList>
            <person name="Lee Y."/>
        </authorList>
    </citation>
    <scope>NUCLEOTIDE SEQUENCE [LARGE SCALE GENOMIC DNA]</scope>
    <source>
        <strain evidence="2 3">03SUJ4</strain>
    </source>
</reference>
<keyword evidence="1" id="KW-0732">Signal</keyword>
<evidence type="ECO:0000256" key="1">
    <source>
        <dbReference type="SAM" id="SignalP"/>
    </source>
</evidence>
<sequence length="233" mass="25667">MPSRIGLYRRLSWSCAGLLCFGLIASSAQKSAQPTYSKPTVLPTALAADSYAIYSQLLPSSQIEWSDVPRDFWLLEGTTTALPLESSCATGGSMNPHVAIKAPDAQKANFDEVLADFDRRCHERYQLDAAQIHTRLPVHLLDQDAQRRYSAKVSGFMPPANNVMQAPPTPHEFKGAAGMHSFTAVYFNQAHTLAMTQFGMYCGGLCGNWTWVVLQRASTGWTVLPWVSMSMMS</sequence>
<evidence type="ECO:0000313" key="3">
    <source>
        <dbReference type="Proteomes" id="UP001634747"/>
    </source>
</evidence>
<dbReference type="EMBL" id="JBJYXY010000001">
    <property type="protein sequence ID" value="MFN2974722.1"/>
    <property type="molecule type" value="Genomic_DNA"/>
</dbReference>
<feature type="chain" id="PRO_5046993053" evidence="1">
    <location>
        <begin position="33"/>
        <end position="233"/>
    </location>
</feature>